<keyword evidence="4" id="KW-1185">Reference proteome</keyword>
<evidence type="ECO:0008006" key="5">
    <source>
        <dbReference type="Google" id="ProtNLM"/>
    </source>
</evidence>
<evidence type="ECO:0000313" key="3">
    <source>
        <dbReference type="EMBL" id="NAW51810.1"/>
    </source>
</evidence>
<dbReference type="RefSeq" id="WP_166520072.1">
    <property type="nucleotide sequence ID" value="NZ_JAAABJ010000617.1"/>
</dbReference>
<dbReference type="PROSITE" id="PS51257">
    <property type="entry name" value="PROKAR_LIPOPROTEIN"/>
    <property type="match status" value="1"/>
</dbReference>
<gene>
    <name evidence="3" type="ORF">GNY06_10655</name>
</gene>
<proteinExistence type="predicted"/>
<evidence type="ECO:0000256" key="2">
    <source>
        <dbReference type="SAM" id="Phobius"/>
    </source>
</evidence>
<keyword evidence="1" id="KW-0175">Coiled coil</keyword>
<dbReference type="AlphaFoldDB" id="A0A845Q0G0"/>
<dbReference type="EMBL" id="JAAABJ010000617">
    <property type="protein sequence ID" value="NAW51810.1"/>
    <property type="molecule type" value="Genomic_DNA"/>
</dbReference>
<organism evidence="3 4">
    <name type="scientific">Elizabethkingia argenteiflava</name>
    <dbReference type="NCBI Taxonomy" id="2681556"/>
    <lineage>
        <taxon>Bacteria</taxon>
        <taxon>Pseudomonadati</taxon>
        <taxon>Bacteroidota</taxon>
        <taxon>Flavobacteriia</taxon>
        <taxon>Flavobacteriales</taxon>
        <taxon>Weeksellaceae</taxon>
        <taxon>Elizabethkingia</taxon>
    </lineage>
</organism>
<accession>A0A845Q0G0</accession>
<protein>
    <recommendedName>
        <fullName evidence="5">Lipoprotein</fullName>
    </recommendedName>
</protein>
<name>A0A845Q0G0_9FLAO</name>
<comment type="caution">
    <text evidence="3">The sequence shown here is derived from an EMBL/GenBank/DDBJ whole genome shotgun (WGS) entry which is preliminary data.</text>
</comment>
<feature type="transmembrane region" description="Helical" evidence="2">
    <location>
        <begin position="157"/>
        <end position="174"/>
    </location>
</feature>
<dbReference type="Proteomes" id="UP000553459">
    <property type="component" value="Unassembled WGS sequence"/>
</dbReference>
<keyword evidence="2" id="KW-1133">Transmembrane helix</keyword>
<evidence type="ECO:0000313" key="4">
    <source>
        <dbReference type="Proteomes" id="UP000553459"/>
    </source>
</evidence>
<sequence length="182" mass="21092">MKRALLILILSLFIGCGSRHKTSALNIEKKSEDVDLKSDGLSSANINRKAWDINQNTQGKLSFQVLPAPRNSVSPLSENKKLPRKLKVKDALGNEVEYELKGDEMVVFNTENHQVSMIRNMQEQYKRLEKEKTELKQKLGTYTKQKSKEVKSNRPMWSWYVLFFFVGMLTIPLMKQFKKIIL</sequence>
<feature type="coiled-coil region" evidence="1">
    <location>
        <begin position="111"/>
        <end position="145"/>
    </location>
</feature>
<keyword evidence="2" id="KW-0812">Transmembrane</keyword>
<keyword evidence="2" id="KW-0472">Membrane</keyword>
<evidence type="ECO:0000256" key="1">
    <source>
        <dbReference type="SAM" id="Coils"/>
    </source>
</evidence>
<reference evidence="3 4" key="1">
    <citation type="submission" date="2019-11" db="EMBL/GenBank/DDBJ databases">
        <title>Characterization of Elizabethkingia argenteiflava sp. nov., isolated from inner surface of Soybean Pods.</title>
        <authorList>
            <person name="Mo S."/>
        </authorList>
    </citation>
    <scope>NUCLEOTIDE SEQUENCE [LARGE SCALE GENOMIC DNA]</scope>
    <source>
        <strain evidence="3 4">YB22</strain>
    </source>
</reference>